<dbReference type="Pfam" id="PF00725">
    <property type="entry name" value="3HCDH"/>
    <property type="match status" value="1"/>
</dbReference>
<protein>
    <submittedName>
        <fullName evidence="5">3-hydroxybutyryl-CoA dehydrogenase</fullName>
    </submittedName>
</protein>
<evidence type="ECO:0000313" key="5">
    <source>
        <dbReference type="EMBL" id="REF28311.1"/>
    </source>
</evidence>
<dbReference type="PANTHER" id="PTHR48075:SF5">
    <property type="entry name" value="3-HYDROXYBUTYRYL-COA DEHYDROGENASE"/>
    <property type="match status" value="1"/>
</dbReference>
<feature type="site" description="Important for catalytic activity" evidence="2">
    <location>
        <position position="141"/>
    </location>
</feature>
<evidence type="ECO:0000256" key="1">
    <source>
        <dbReference type="ARBA" id="ARBA00023002"/>
    </source>
</evidence>
<dbReference type="InterPro" id="IPR006108">
    <property type="entry name" value="3HC_DH_C"/>
</dbReference>
<dbReference type="Pfam" id="PF02737">
    <property type="entry name" value="3HCDH_N"/>
    <property type="match status" value="1"/>
</dbReference>
<keyword evidence="1" id="KW-0560">Oxidoreductase</keyword>
<organism evidence="5 6">
    <name type="scientific">Xenorhabdus cabanillasii</name>
    <dbReference type="NCBI Taxonomy" id="351673"/>
    <lineage>
        <taxon>Bacteria</taxon>
        <taxon>Pseudomonadati</taxon>
        <taxon>Pseudomonadota</taxon>
        <taxon>Gammaproteobacteria</taxon>
        <taxon>Enterobacterales</taxon>
        <taxon>Morganellaceae</taxon>
        <taxon>Xenorhabdus</taxon>
    </lineage>
</organism>
<dbReference type="SUPFAM" id="SSF48179">
    <property type="entry name" value="6-phosphogluconate dehydrogenase C-terminal domain-like"/>
    <property type="match status" value="1"/>
</dbReference>
<gene>
    <name evidence="5" type="ORF">BDD26_3203</name>
</gene>
<evidence type="ECO:0000256" key="2">
    <source>
        <dbReference type="PIRSR" id="PIRSR000105-1"/>
    </source>
</evidence>
<dbReference type="GO" id="GO:0070403">
    <property type="term" value="F:NAD+ binding"/>
    <property type="evidence" value="ECO:0007669"/>
    <property type="project" value="InterPro"/>
</dbReference>
<accession>A0A3D9UUC5</accession>
<dbReference type="InterPro" id="IPR013328">
    <property type="entry name" value="6PGD_dom2"/>
</dbReference>
<evidence type="ECO:0000313" key="6">
    <source>
        <dbReference type="Proteomes" id="UP000256294"/>
    </source>
</evidence>
<dbReference type="InterPro" id="IPR006176">
    <property type="entry name" value="3-OHacyl-CoA_DH_NAD-bd"/>
</dbReference>
<proteinExistence type="predicted"/>
<dbReference type="InterPro" id="IPR022694">
    <property type="entry name" value="3-OHacyl-CoA_DH"/>
</dbReference>
<reference evidence="5 6" key="1">
    <citation type="submission" date="2018-08" db="EMBL/GenBank/DDBJ databases">
        <title>Genomic Encyclopedia of Archaeal and Bacterial Type Strains, Phase II (KMG-II): from individual species to whole genera.</title>
        <authorList>
            <person name="Goeker M."/>
        </authorList>
    </citation>
    <scope>NUCLEOTIDE SEQUENCE [LARGE SCALE GENOMIC DNA]</scope>
    <source>
        <strain evidence="5 6">DSM 17905</strain>
    </source>
</reference>
<dbReference type="PIRSF" id="PIRSF000105">
    <property type="entry name" value="HCDH"/>
    <property type="match status" value="1"/>
</dbReference>
<dbReference type="GO" id="GO:0016616">
    <property type="term" value="F:oxidoreductase activity, acting on the CH-OH group of donors, NAD or NADP as acceptor"/>
    <property type="evidence" value="ECO:0007669"/>
    <property type="project" value="InterPro"/>
</dbReference>
<name>A0A3D9UUC5_9GAMM</name>
<dbReference type="InterPro" id="IPR036291">
    <property type="entry name" value="NAD(P)-bd_dom_sf"/>
</dbReference>
<dbReference type="Gene3D" id="3.40.50.720">
    <property type="entry name" value="NAD(P)-binding Rossmann-like Domain"/>
    <property type="match status" value="1"/>
</dbReference>
<evidence type="ECO:0000259" key="3">
    <source>
        <dbReference type="Pfam" id="PF00725"/>
    </source>
</evidence>
<dbReference type="PANTHER" id="PTHR48075">
    <property type="entry name" value="3-HYDROXYACYL-COA DEHYDROGENASE FAMILY PROTEIN"/>
    <property type="match status" value="1"/>
</dbReference>
<dbReference type="InterPro" id="IPR008927">
    <property type="entry name" value="6-PGluconate_DH-like_C_sf"/>
</dbReference>
<dbReference type="Proteomes" id="UP000256294">
    <property type="component" value="Unassembled WGS sequence"/>
</dbReference>
<evidence type="ECO:0000259" key="4">
    <source>
        <dbReference type="Pfam" id="PF02737"/>
    </source>
</evidence>
<comment type="caution">
    <text evidence="5">The sequence shown here is derived from an EMBL/GenBank/DDBJ whole genome shotgun (WGS) entry which is preliminary data.</text>
</comment>
<sequence>MSKLKIAVVGGGNIGSSLAFDCALRGHDVVVIEKNGLSCEQSKERIMETANYAPLFSPLAKGKTPEMILQNIVWQQDLQAISDCELIVENITENIELKQALYARMAEFIAPDAVLAANTSCIPITKLGSFHHSPSQVIGVHFMNPVYLKPTVEVIIGLNTSEQTQERCLEQLSILGKNAVVVKDSPGFVSNRISHLFMNEAAFTVQDGVALPEDVDAIFKGCFGHKMGPLETADLIGIDTVVNSLDVLYLMFQDSKYRVCPLMRTMVDAGHLGRKSGKGFYTYTHHN</sequence>
<dbReference type="RefSeq" id="WP_115827076.1">
    <property type="nucleotide sequence ID" value="NZ_QTUB01000001.1"/>
</dbReference>
<feature type="domain" description="3-hydroxyacyl-CoA dehydrogenase C-terminal" evidence="3">
    <location>
        <begin position="187"/>
        <end position="283"/>
    </location>
</feature>
<dbReference type="SUPFAM" id="SSF51735">
    <property type="entry name" value="NAD(P)-binding Rossmann-fold domains"/>
    <property type="match status" value="1"/>
</dbReference>
<dbReference type="GO" id="GO:0006631">
    <property type="term" value="P:fatty acid metabolic process"/>
    <property type="evidence" value="ECO:0007669"/>
    <property type="project" value="InterPro"/>
</dbReference>
<dbReference type="EMBL" id="QTUB01000001">
    <property type="protein sequence ID" value="REF28311.1"/>
    <property type="molecule type" value="Genomic_DNA"/>
</dbReference>
<keyword evidence="6" id="KW-1185">Reference proteome</keyword>
<dbReference type="Gene3D" id="1.10.1040.10">
    <property type="entry name" value="N-(1-d-carboxylethyl)-l-norvaline Dehydrogenase, domain 2"/>
    <property type="match status" value="1"/>
</dbReference>
<dbReference type="AlphaFoldDB" id="A0A3D9UUC5"/>
<feature type="domain" description="3-hydroxyacyl-CoA dehydrogenase NAD binding" evidence="4">
    <location>
        <begin position="5"/>
        <end position="184"/>
    </location>
</feature>